<feature type="region of interest" description="Disordered" evidence="1">
    <location>
        <begin position="86"/>
        <end position="105"/>
    </location>
</feature>
<reference evidence="3" key="2">
    <citation type="submission" date="2011-04" db="EMBL/GenBank/DDBJ databases">
        <authorList>
            <person name="Genoscope - CEA"/>
        </authorList>
    </citation>
    <scope>NUCLEOTIDE SEQUENCE</scope>
    <source>
        <strain evidence="3">R229</strain>
    </source>
</reference>
<keyword evidence="2" id="KW-0812">Transmembrane</keyword>
<proteinExistence type="predicted"/>
<reference evidence="3" key="1">
    <citation type="journal article" date="2011" name="PLoS ONE">
        <title>Ralstonia syzygii, the Blood Disease Bacterium and some Asian R. solanacearum strains form a single genomic species despite divergent lifestyles.</title>
        <authorList>
            <person name="Remenant B."/>
            <person name="de Cambiaire J.C."/>
            <person name="Cellier G."/>
            <person name="Jacobs J.M."/>
            <person name="Mangenot S."/>
            <person name="Barbe V."/>
            <person name="Lajus A."/>
            <person name="Vallenet D."/>
            <person name="Medigue C."/>
            <person name="Fegan M."/>
            <person name="Allen C."/>
            <person name="Prior P."/>
        </authorList>
    </citation>
    <scope>NUCLEOTIDE SEQUENCE</scope>
    <source>
        <strain evidence="3">R229</strain>
    </source>
</reference>
<protein>
    <submittedName>
        <fullName evidence="3">Hypothethical protein, Xanthine/uracil/vitamin C permease domain</fullName>
    </submittedName>
</protein>
<gene>
    <name evidence="3" type="ORF">BDB_mp70124</name>
</gene>
<evidence type="ECO:0000313" key="3">
    <source>
        <dbReference type="EMBL" id="CCA83670.1"/>
    </source>
</evidence>
<name>G2ZXA4_9RALS</name>
<feature type="transmembrane region" description="Helical" evidence="2">
    <location>
        <begin position="52"/>
        <end position="70"/>
    </location>
</feature>
<sequence length="182" mass="18580">MIVTLDHLRVKGAIPIGILTVTAASCFLAGNTFHGVVSMPPSIAPTLLPQDIQGALSVGILNVVLVFFLVERFDATGRLMGVANRAGPLQDGPPEQGAAGRQHRHRGRFDAGHVVDYGVYRKRRGCAGGRPHGADRADGGGAVSGLPVHCATGGRGAGLCDGAGLAVRILPDAARAGRPGLG</sequence>
<evidence type="ECO:0000256" key="2">
    <source>
        <dbReference type="SAM" id="Phobius"/>
    </source>
</evidence>
<evidence type="ECO:0000256" key="1">
    <source>
        <dbReference type="SAM" id="MobiDB-lite"/>
    </source>
</evidence>
<dbReference type="AlphaFoldDB" id="G2ZXA4"/>
<keyword evidence="2" id="KW-1133">Transmembrane helix</keyword>
<organism evidence="3">
    <name type="scientific">blood disease bacterium R229</name>
    <dbReference type="NCBI Taxonomy" id="741978"/>
    <lineage>
        <taxon>Bacteria</taxon>
        <taxon>Pseudomonadati</taxon>
        <taxon>Pseudomonadota</taxon>
        <taxon>Betaproteobacteria</taxon>
        <taxon>Burkholderiales</taxon>
        <taxon>Burkholderiaceae</taxon>
        <taxon>Ralstonia</taxon>
        <taxon>Ralstonia solanacearum species complex</taxon>
    </lineage>
</organism>
<dbReference type="EMBL" id="FR854083">
    <property type="protein sequence ID" value="CCA83670.1"/>
    <property type="molecule type" value="Genomic_DNA"/>
</dbReference>
<keyword evidence="2" id="KW-0472">Membrane</keyword>
<feature type="transmembrane region" description="Helical" evidence="2">
    <location>
        <begin position="12"/>
        <end position="32"/>
    </location>
</feature>
<accession>G2ZXA4</accession>